<proteinExistence type="inferred from homology"/>
<evidence type="ECO:0000256" key="1">
    <source>
        <dbReference type="ARBA" id="ARBA00001526"/>
    </source>
</evidence>
<comment type="caution">
    <text evidence="6">The sequence shown here is derived from an EMBL/GenBank/DDBJ whole genome shotgun (WGS) entry which is preliminary data.</text>
</comment>
<keyword evidence="4" id="KW-0472">Membrane</keyword>
<keyword evidence="6" id="KW-0378">Hydrolase</keyword>
<dbReference type="InterPro" id="IPR045155">
    <property type="entry name" value="Beta-lactam_cat"/>
</dbReference>
<dbReference type="RefSeq" id="WP_221413409.1">
    <property type="nucleotide sequence ID" value="NZ_JBIPKE010000017.1"/>
</dbReference>
<dbReference type="Proteomes" id="UP001610063">
    <property type="component" value="Unassembled WGS sequence"/>
</dbReference>
<gene>
    <name evidence="6" type="ORF">ACHKAR_13610</name>
</gene>
<dbReference type="SUPFAM" id="SSF56601">
    <property type="entry name" value="beta-lactamase/transpeptidase-like"/>
    <property type="match status" value="1"/>
</dbReference>
<protein>
    <recommendedName>
        <fullName evidence="3">beta-lactamase</fullName>
        <ecNumber evidence="3">3.5.2.6</ecNumber>
    </recommendedName>
</protein>
<dbReference type="InterPro" id="IPR012338">
    <property type="entry name" value="Beta-lactam/transpept-like"/>
</dbReference>
<dbReference type="GO" id="GO:0016787">
    <property type="term" value="F:hydrolase activity"/>
    <property type="evidence" value="ECO:0007669"/>
    <property type="project" value="UniProtKB-KW"/>
</dbReference>
<feature type="transmembrane region" description="Helical" evidence="4">
    <location>
        <begin position="21"/>
        <end position="38"/>
    </location>
</feature>
<keyword evidence="4" id="KW-1133">Transmembrane helix</keyword>
<comment type="similarity">
    <text evidence="2">Belongs to the class-A beta-lactamase family.</text>
</comment>
<name>A0ABW7NDB6_9BACT</name>
<dbReference type="Gene3D" id="3.40.710.10">
    <property type="entry name" value="DD-peptidase/beta-lactamase superfamily"/>
    <property type="match status" value="1"/>
</dbReference>
<accession>A0ABW7NDB6</accession>
<feature type="domain" description="Beta-lactamase class A catalytic" evidence="5">
    <location>
        <begin position="161"/>
        <end position="311"/>
    </location>
</feature>
<evidence type="ECO:0000256" key="3">
    <source>
        <dbReference type="ARBA" id="ARBA00012865"/>
    </source>
</evidence>
<comment type="catalytic activity">
    <reaction evidence="1">
        <text>a beta-lactam + H2O = a substituted beta-amino acid</text>
        <dbReference type="Rhea" id="RHEA:20401"/>
        <dbReference type="ChEBI" id="CHEBI:15377"/>
        <dbReference type="ChEBI" id="CHEBI:35627"/>
        <dbReference type="ChEBI" id="CHEBI:140347"/>
        <dbReference type="EC" id="3.5.2.6"/>
    </reaction>
</comment>
<evidence type="ECO:0000256" key="4">
    <source>
        <dbReference type="SAM" id="Phobius"/>
    </source>
</evidence>
<evidence type="ECO:0000313" key="6">
    <source>
        <dbReference type="EMBL" id="MFH6984484.1"/>
    </source>
</evidence>
<dbReference type="EMBL" id="JBIPKE010000017">
    <property type="protein sequence ID" value="MFH6984484.1"/>
    <property type="molecule type" value="Genomic_DNA"/>
</dbReference>
<evidence type="ECO:0000256" key="2">
    <source>
        <dbReference type="ARBA" id="ARBA00009009"/>
    </source>
</evidence>
<dbReference type="EC" id="3.5.2.6" evidence="3"/>
<keyword evidence="4" id="KW-0812">Transmembrane</keyword>
<dbReference type="PANTHER" id="PTHR35333:SF3">
    <property type="entry name" value="BETA-LACTAMASE-TYPE TRANSPEPTIDASE FOLD CONTAINING PROTEIN"/>
    <property type="match status" value="1"/>
</dbReference>
<dbReference type="Pfam" id="PF13354">
    <property type="entry name" value="Beta-lactamase2"/>
    <property type="match status" value="1"/>
</dbReference>
<reference evidence="6 7" key="1">
    <citation type="journal article" date="2013" name="Int. J. Syst. Evol. Microbiol.">
        <title>Marinoscillum luteum sp. nov., isolated from marine sediment.</title>
        <authorList>
            <person name="Cha I.T."/>
            <person name="Park S.J."/>
            <person name="Kim S.J."/>
            <person name="Kim J.G."/>
            <person name="Jung M.Y."/>
            <person name="Shin K.S."/>
            <person name="Kwon K.K."/>
            <person name="Yang S.H."/>
            <person name="Seo Y.S."/>
            <person name="Rhee S.K."/>
        </authorList>
    </citation>
    <scope>NUCLEOTIDE SEQUENCE [LARGE SCALE GENOMIC DNA]</scope>
    <source>
        <strain evidence="6 7">KCTC 23939</strain>
    </source>
</reference>
<dbReference type="InterPro" id="IPR000871">
    <property type="entry name" value="Beta-lactam_class-A"/>
</dbReference>
<dbReference type="PANTHER" id="PTHR35333">
    <property type="entry name" value="BETA-LACTAMASE"/>
    <property type="match status" value="1"/>
</dbReference>
<evidence type="ECO:0000313" key="7">
    <source>
        <dbReference type="Proteomes" id="UP001610063"/>
    </source>
</evidence>
<evidence type="ECO:0000259" key="5">
    <source>
        <dbReference type="Pfam" id="PF13354"/>
    </source>
</evidence>
<sequence>METTKNSISFEGKKLSVQKRLLVALGVIVTIGIFMRFINFPNSSRSSSAENRAEMQPAGLPIVMNDSLIRPLTTLLNSSLQKDLDGIIASNKKWATLASQKKMCIGLVDLRDSYNVKFARVNGNDMMYAASLPKIAVLLTATESIDQGLLEETDEIKSDMRMMIAKSDNAATTRMIDRVGLDKIAEVMQDPKYDFYDEEKGGGLWVGKRYASTGPRNGDPLKNISHGATATQVCRYYYLLAFGQLVNYERSKQMLAYLGDPMLHHKFVNTLDQVAPRAQVFRKSGSWRNYHSDSALVWGPTWRRYILVALVEDEDGEKIMRELIMEVDKKLKPKI</sequence>
<keyword evidence="7" id="KW-1185">Reference proteome</keyword>
<organism evidence="6 7">
    <name type="scientific">Marinoscillum luteum</name>
    <dbReference type="NCBI Taxonomy" id="861051"/>
    <lineage>
        <taxon>Bacteria</taxon>
        <taxon>Pseudomonadati</taxon>
        <taxon>Bacteroidota</taxon>
        <taxon>Cytophagia</taxon>
        <taxon>Cytophagales</taxon>
        <taxon>Reichenbachiellaceae</taxon>
        <taxon>Marinoscillum</taxon>
    </lineage>
</organism>